<keyword evidence="2" id="KW-1185">Reference proteome</keyword>
<comment type="caution">
    <text evidence="1">The sequence shown here is derived from an EMBL/GenBank/DDBJ whole genome shotgun (WGS) entry which is preliminary data.</text>
</comment>
<reference evidence="1 2" key="1">
    <citation type="submission" date="2015-11" db="EMBL/GenBank/DDBJ databases">
        <title>Draft Genome Sequence of the Strain BR 10303 (Bradyrhizobium sp.) isolated from nodules of Centrolobium paraense.</title>
        <authorList>
            <person name="Zelli J.E."/>
            <person name="Simoes-Araujo J.L."/>
            <person name="Barauna A.C."/>
            <person name="Silva K."/>
        </authorList>
    </citation>
    <scope>NUCLEOTIDE SEQUENCE [LARGE SCALE GENOMIC DNA]</scope>
    <source>
        <strain evidence="1 2">BR 10303</strain>
    </source>
</reference>
<evidence type="ECO:0000313" key="1">
    <source>
        <dbReference type="EMBL" id="KWV59523.1"/>
    </source>
</evidence>
<dbReference type="AlphaFoldDB" id="A0A109K2J6"/>
<dbReference type="EMBL" id="LNCU01000030">
    <property type="protein sequence ID" value="KWV59523.1"/>
    <property type="molecule type" value="Genomic_DNA"/>
</dbReference>
<name>A0A109K2J6_9BRAD</name>
<dbReference type="RefSeq" id="WP_066501760.1">
    <property type="nucleotide sequence ID" value="NZ_LNCU01000030.1"/>
</dbReference>
<evidence type="ECO:0000313" key="2">
    <source>
        <dbReference type="Proteomes" id="UP000057737"/>
    </source>
</evidence>
<gene>
    <name evidence="1" type="ORF">AS156_31330</name>
</gene>
<organism evidence="1 2">
    <name type="scientific">Bradyrhizobium macuxiense</name>
    <dbReference type="NCBI Taxonomy" id="1755647"/>
    <lineage>
        <taxon>Bacteria</taxon>
        <taxon>Pseudomonadati</taxon>
        <taxon>Pseudomonadota</taxon>
        <taxon>Alphaproteobacteria</taxon>
        <taxon>Hyphomicrobiales</taxon>
        <taxon>Nitrobacteraceae</taxon>
        <taxon>Bradyrhizobium</taxon>
    </lineage>
</organism>
<proteinExistence type="predicted"/>
<protein>
    <submittedName>
        <fullName evidence="1">Uncharacterized protein</fullName>
    </submittedName>
</protein>
<dbReference type="Proteomes" id="UP000057737">
    <property type="component" value="Unassembled WGS sequence"/>
</dbReference>
<sequence length="112" mass="12012">MIVLKLGNAVLVNTAPIVKAAHTIDMTSPRLQFDGSATGTQKLTRNCQQNAPCLEFNAAGNHYKIDEGENAQATLTITKMDADRIEGDFSADIIALEGKLAIQKGHFAVTVK</sequence>
<dbReference type="OrthoDB" id="8439341at2"/>
<accession>A0A109K2J6</accession>